<dbReference type="InterPro" id="IPR036412">
    <property type="entry name" value="HAD-like_sf"/>
</dbReference>
<dbReference type="NCBIfam" id="TIGR01549">
    <property type="entry name" value="HAD-SF-IA-v1"/>
    <property type="match status" value="1"/>
</dbReference>
<dbReference type="Pfam" id="PF13419">
    <property type="entry name" value="HAD_2"/>
    <property type="match status" value="1"/>
</dbReference>
<organism evidence="1 2">
    <name type="scientific">Pedobacter heparinus (strain ATCC 13125 / DSM 2366 / CIP 104194 / JCM 7457 / NBRC 12017 / NCIMB 9290 / NRRL B-14731 / HIM 762-3)</name>
    <dbReference type="NCBI Taxonomy" id="485917"/>
    <lineage>
        <taxon>Bacteria</taxon>
        <taxon>Pseudomonadati</taxon>
        <taxon>Bacteroidota</taxon>
        <taxon>Sphingobacteriia</taxon>
        <taxon>Sphingobacteriales</taxon>
        <taxon>Sphingobacteriaceae</taxon>
        <taxon>Pedobacter</taxon>
    </lineage>
</organism>
<dbReference type="SFLD" id="SFLDS00003">
    <property type="entry name" value="Haloacid_Dehalogenase"/>
    <property type="match status" value="1"/>
</dbReference>
<name>C6XW66_PEDHD</name>
<dbReference type="Gene3D" id="3.40.50.1000">
    <property type="entry name" value="HAD superfamily/HAD-like"/>
    <property type="match status" value="1"/>
</dbReference>
<dbReference type="OrthoDB" id="3669651at2"/>
<reference evidence="1 2" key="1">
    <citation type="journal article" date="2009" name="Stand. Genomic Sci.">
        <title>Complete genome sequence of Pedobacter heparinus type strain (HIM 762-3).</title>
        <authorList>
            <person name="Han C."/>
            <person name="Spring S."/>
            <person name="Lapidus A."/>
            <person name="Del Rio T.G."/>
            <person name="Tice H."/>
            <person name="Copeland A."/>
            <person name="Cheng J.F."/>
            <person name="Lucas S."/>
            <person name="Chen F."/>
            <person name="Nolan M."/>
            <person name="Bruce D."/>
            <person name="Goodwin L."/>
            <person name="Pitluck S."/>
            <person name="Ivanova N."/>
            <person name="Mavromatis K."/>
            <person name="Mikhailova N."/>
            <person name="Pati A."/>
            <person name="Chen A."/>
            <person name="Palaniappan K."/>
            <person name="Land M."/>
            <person name="Hauser L."/>
            <person name="Chang Y.J."/>
            <person name="Jeffries C.C."/>
            <person name="Saunders E."/>
            <person name="Chertkov O."/>
            <person name="Brettin T."/>
            <person name="Goker M."/>
            <person name="Rohde M."/>
            <person name="Bristow J."/>
            <person name="Eisen J.A."/>
            <person name="Markowitz V."/>
            <person name="Hugenholtz P."/>
            <person name="Kyrpides N.C."/>
            <person name="Klenk H.P."/>
            <person name="Detter J.C."/>
        </authorList>
    </citation>
    <scope>NUCLEOTIDE SEQUENCE [LARGE SCALE GENOMIC DNA]</scope>
    <source>
        <strain evidence="2">ATCC 13125 / DSM 2366 / CIP 104194 / JCM 7457 / NBRC 12017 / NCIMB 9290 / NRRL B-14731 / HIM 762-3</strain>
    </source>
</reference>
<dbReference type="PANTHER" id="PTHR46191">
    <property type="match status" value="1"/>
</dbReference>
<dbReference type="SUPFAM" id="SSF56784">
    <property type="entry name" value="HAD-like"/>
    <property type="match status" value="1"/>
</dbReference>
<sequence>MPFYKHYSFDLWLTLIKSNPAFKTERARYFYTNFNSVKKSFEEVCVVFRQVDLMVNSINEKTGKNIDAEEMYLMVISIINNYSTEFQDIAIDELYNEMELLVLKYMPQVYCADSTNVLYRLKESGLSTTSLLSNTGFIKGKTLRRVLQELRLDELLDFQLYSDEVRLSKPNQQFFQLMLDTIDKKKHPELNLTEVIHIGDNPLADVRGAEKAGIRSLQINSNHLSIGHLLL</sequence>
<dbReference type="AlphaFoldDB" id="C6XW66"/>
<dbReference type="SFLD" id="SFLDG01129">
    <property type="entry name" value="C1.5:_HAD__Beta-PGM__Phosphata"/>
    <property type="match status" value="1"/>
</dbReference>
<evidence type="ECO:0000313" key="2">
    <source>
        <dbReference type="Proteomes" id="UP000000852"/>
    </source>
</evidence>
<dbReference type="EMBL" id="CP001681">
    <property type="protein sequence ID" value="ACU04145.1"/>
    <property type="molecule type" value="Genomic_DNA"/>
</dbReference>
<dbReference type="KEGG" id="phe:Phep_1937"/>
<dbReference type="Proteomes" id="UP000000852">
    <property type="component" value="Chromosome"/>
</dbReference>
<dbReference type="InterPro" id="IPR006439">
    <property type="entry name" value="HAD-SF_hydro_IA"/>
</dbReference>
<accession>C6XW66</accession>
<dbReference type="HOGENOM" id="CLU_045011_8_3_10"/>
<dbReference type="eggNOG" id="COG1011">
    <property type="taxonomic scope" value="Bacteria"/>
</dbReference>
<evidence type="ECO:0000313" key="1">
    <source>
        <dbReference type="EMBL" id="ACU04145.1"/>
    </source>
</evidence>
<dbReference type="Gene3D" id="1.10.150.400">
    <property type="match status" value="1"/>
</dbReference>
<dbReference type="InterPro" id="IPR041492">
    <property type="entry name" value="HAD_2"/>
</dbReference>
<dbReference type="PANTHER" id="PTHR46191:SF2">
    <property type="entry name" value="HALOACID DEHALOGENASE-LIKE HYDROLASE DOMAIN-CONTAINING PROTEIN 3"/>
    <property type="match status" value="1"/>
</dbReference>
<dbReference type="RefSeq" id="WP_015807759.1">
    <property type="nucleotide sequence ID" value="NC_013061.1"/>
</dbReference>
<protein>
    <submittedName>
        <fullName evidence="1">Haloacid dehalogenase domain protein hydrolase</fullName>
    </submittedName>
</protein>
<dbReference type="InterPro" id="IPR051828">
    <property type="entry name" value="HAD-like_hydrolase_domain"/>
</dbReference>
<dbReference type="InterPro" id="IPR023214">
    <property type="entry name" value="HAD_sf"/>
</dbReference>
<keyword evidence="2" id="KW-1185">Reference proteome</keyword>
<proteinExistence type="predicted"/>
<keyword evidence="1" id="KW-0378">Hydrolase</keyword>
<dbReference type="STRING" id="485917.Phep_1937"/>
<dbReference type="GO" id="GO:0016787">
    <property type="term" value="F:hydrolase activity"/>
    <property type="evidence" value="ECO:0007669"/>
    <property type="project" value="UniProtKB-KW"/>
</dbReference>
<gene>
    <name evidence="1" type="ordered locus">Phep_1937</name>
</gene>